<dbReference type="SUPFAM" id="SSF49785">
    <property type="entry name" value="Galactose-binding domain-like"/>
    <property type="match status" value="1"/>
</dbReference>
<dbReference type="GO" id="GO:0004567">
    <property type="term" value="F:beta-mannosidase activity"/>
    <property type="evidence" value="ECO:0007669"/>
    <property type="project" value="UniProtKB-EC"/>
</dbReference>
<dbReference type="InterPro" id="IPR006102">
    <property type="entry name" value="Ig-like_GH2"/>
</dbReference>
<gene>
    <name evidence="10" type="ORF">DFP95_12536</name>
</gene>
<reference evidence="10 11" key="1">
    <citation type="submission" date="2018-07" db="EMBL/GenBank/DDBJ databases">
        <title>Genomic Encyclopedia of Type Strains, Phase III (KMG-III): the genomes of soil and plant-associated and newly described type strains.</title>
        <authorList>
            <person name="Whitman W."/>
        </authorList>
    </citation>
    <scope>NUCLEOTIDE SEQUENCE [LARGE SCALE GENOMIC DNA]</scope>
    <source>
        <strain evidence="10 11">CECT 8236</strain>
    </source>
</reference>
<dbReference type="Pfam" id="PF22666">
    <property type="entry name" value="Glyco_hydro_2_N2"/>
    <property type="match status" value="1"/>
</dbReference>
<organism evidence="10 11">
    <name type="scientific">Cohnella lupini</name>
    <dbReference type="NCBI Taxonomy" id="1294267"/>
    <lineage>
        <taxon>Bacteria</taxon>
        <taxon>Bacillati</taxon>
        <taxon>Bacillota</taxon>
        <taxon>Bacilli</taxon>
        <taxon>Bacillales</taxon>
        <taxon>Paenibacillaceae</taxon>
        <taxon>Cohnella</taxon>
    </lineage>
</organism>
<dbReference type="PANTHER" id="PTHR43730">
    <property type="entry name" value="BETA-MANNOSIDASE"/>
    <property type="match status" value="1"/>
</dbReference>
<name>A0A3D9HZS7_9BACL</name>
<dbReference type="InterPro" id="IPR017853">
    <property type="entry name" value="GH"/>
</dbReference>
<dbReference type="InterPro" id="IPR008979">
    <property type="entry name" value="Galactose-bd-like_sf"/>
</dbReference>
<sequence length="855" mass="96548">MKRAITLSGKWKLQGEGVSAKGGLARIDIDAEVPGHVHQDLLAAGLIPDPGYRKQADDCAWVEHWRWSYRREFEVERLEAQRSVLEFEGLDTFADIYLNGARLARTDNMFIRYRFDASALLRTGMNELEVRFRTLAEGVENKPYPGRGAAFTSERLYVRRMQCTFGWDWVGRLVSYGIWRPVRLVFEDIATIDDLHVYTKAIDGRGAAVGFALEASSRTEQPLRVEAAIVDPAGRIVWQASRKLLGDKLELTADLAEPQLWWPAGYGEQPLYKAIAKLYGEAGIVDERECAFGIRTSRIEQLQDRPGSAEARTTDRLRALGTEWDANGDRPGSGFSLLVNGVPIYCKGANWVPSDPFPGRIPDAHYENLLRLAGEAGMTMLRVWGGGIYESEAFWNECDKRGILVFQDFMMACGTYPEEDEEWMSSLAVEVEGVIRSLRSRPSLIWWNGDNENGMFDGEEDPGYPGRTISERITGRLCAELDPNRPFLPTSPFGGNKNNSFTIGTAHYTGALLEMFDVFRGTDLRHYRSYFASLLSRFCPEFPMFGTPELHTLRRFMSEEDLNDPTFDMLEYHTKNHPALVDYSLFRALLTLADKLMPPAVSTVERIRRMSYAQHEITRLVVEVYRRNRPYTGGILFWMFNDCWPASGWSLVDYYGYPKGGYYGFKKASRPVIASIERQDEEGRYAFWVCNDKPKAIQGKGLLRVLKLDGSIDDATVWTREFDFAVEEGTSSVVKTLPLEELDAMLDSGSVLVMDIAGPFGEDRYIHNAGIPADLDLQPSGARIESRTEGPDGGSLIVAADRYAKAVLLHGEYVFSDNYFDLLPGERRTIDYRSLATRTGADADEDKEIELISWN</sequence>
<keyword evidence="11" id="KW-1185">Reference proteome</keyword>
<dbReference type="InterPro" id="IPR054593">
    <property type="entry name" value="Beta-mannosidase-like_N2"/>
</dbReference>
<proteinExistence type="inferred from homology"/>
<dbReference type="PANTHER" id="PTHR43730:SF1">
    <property type="entry name" value="BETA-MANNOSIDASE"/>
    <property type="match status" value="1"/>
</dbReference>
<dbReference type="Gene3D" id="3.20.20.80">
    <property type="entry name" value="Glycosidases"/>
    <property type="match status" value="1"/>
</dbReference>
<evidence type="ECO:0000256" key="1">
    <source>
        <dbReference type="ARBA" id="ARBA00000829"/>
    </source>
</evidence>
<feature type="domain" description="Beta-mannosidase-like galactose-binding" evidence="9">
    <location>
        <begin position="28"/>
        <end position="180"/>
    </location>
</feature>
<dbReference type="EC" id="3.2.1.25" evidence="3"/>
<evidence type="ECO:0000256" key="6">
    <source>
        <dbReference type="ARBA" id="ARBA00023295"/>
    </source>
</evidence>
<dbReference type="Pfam" id="PF00703">
    <property type="entry name" value="Glyco_hydro_2"/>
    <property type="match status" value="1"/>
</dbReference>
<dbReference type="SUPFAM" id="SSF49303">
    <property type="entry name" value="beta-Galactosidase/glucuronidase domain"/>
    <property type="match status" value="2"/>
</dbReference>
<evidence type="ECO:0000256" key="4">
    <source>
        <dbReference type="ARBA" id="ARBA00022801"/>
    </source>
</evidence>
<evidence type="ECO:0000256" key="5">
    <source>
        <dbReference type="ARBA" id="ARBA00023180"/>
    </source>
</evidence>
<comment type="catalytic activity">
    <reaction evidence="1">
        <text>Hydrolysis of terminal, non-reducing beta-D-mannose residues in beta-D-mannosides.</text>
        <dbReference type="EC" id="3.2.1.25"/>
    </reaction>
</comment>
<dbReference type="Pfam" id="PF17753">
    <property type="entry name" value="Ig_mannosidase"/>
    <property type="match status" value="1"/>
</dbReference>
<evidence type="ECO:0000313" key="11">
    <source>
        <dbReference type="Proteomes" id="UP000256869"/>
    </source>
</evidence>
<dbReference type="InterPro" id="IPR036156">
    <property type="entry name" value="Beta-gal/glucu_dom_sf"/>
</dbReference>
<dbReference type="EMBL" id="QRDY01000025">
    <property type="protein sequence ID" value="RED54416.1"/>
    <property type="molecule type" value="Genomic_DNA"/>
</dbReference>
<evidence type="ECO:0000256" key="2">
    <source>
        <dbReference type="ARBA" id="ARBA00007401"/>
    </source>
</evidence>
<evidence type="ECO:0000256" key="3">
    <source>
        <dbReference type="ARBA" id="ARBA00012754"/>
    </source>
</evidence>
<keyword evidence="6" id="KW-0326">Glycosidase</keyword>
<dbReference type="InterPro" id="IPR041625">
    <property type="entry name" value="Beta-mannosidase_Ig"/>
</dbReference>
<keyword evidence="4" id="KW-0378">Hydrolase</keyword>
<evidence type="ECO:0000259" key="8">
    <source>
        <dbReference type="Pfam" id="PF17753"/>
    </source>
</evidence>
<protein>
    <recommendedName>
        <fullName evidence="3">beta-mannosidase</fullName>
        <ecNumber evidence="3">3.2.1.25</ecNumber>
    </recommendedName>
</protein>
<keyword evidence="5" id="KW-0325">Glycoprotein</keyword>
<dbReference type="Proteomes" id="UP000256869">
    <property type="component" value="Unassembled WGS sequence"/>
</dbReference>
<dbReference type="InterPro" id="IPR050887">
    <property type="entry name" value="Beta-mannosidase_GH2"/>
</dbReference>
<accession>A0A3D9HZS7</accession>
<evidence type="ECO:0000313" key="10">
    <source>
        <dbReference type="EMBL" id="RED54416.1"/>
    </source>
</evidence>
<comment type="similarity">
    <text evidence="2">Belongs to the glycosyl hydrolase 2 family.</text>
</comment>
<dbReference type="InterPro" id="IPR013783">
    <property type="entry name" value="Ig-like_fold"/>
</dbReference>
<dbReference type="Gene3D" id="2.60.120.260">
    <property type="entry name" value="Galactose-binding domain-like"/>
    <property type="match status" value="1"/>
</dbReference>
<dbReference type="SUPFAM" id="SSF51445">
    <property type="entry name" value="(Trans)glycosidases"/>
    <property type="match status" value="1"/>
</dbReference>
<dbReference type="GO" id="GO:0006516">
    <property type="term" value="P:glycoprotein catabolic process"/>
    <property type="evidence" value="ECO:0007669"/>
    <property type="project" value="TreeGrafter"/>
</dbReference>
<dbReference type="OrthoDB" id="9801077at2"/>
<feature type="domain" description="Glycoside hydrolase family 2 immunoglobulin-like beta-sandwich" evidence="7">
    <location>
        <begin position="191"/>
        <end position="295"/>
    </location>
</feature>
<dbReference type="GO" id="GO:0005975">
    <property type="term" value="P:carbohydrate metabolic process"/>
    <property type="evidence" value="ECO:0007669"/>
    <property type="project" value="InterPro"/>
</dbReference>
<dbReference type="Gene3D" id="2.60.40.10">
    <property type="entry name" value="Immunoglobulins"/>
    <property type="match status" value="2"/>
</dbReference>
<dbReference type="RefSeq" id="WP_115995423.1">
    <property type="nucleotide sequence ID" value="NZ_QRDY01000025.1"/>
</dbReference>
<dbReference type="AlphaFoldDB" id="A0A3D9HZS7"/>
<comment type="caution">
    <text evidence="10">The sequence shown here is derived from an EMBL/GenBank/DDBJ whole genome shotgun (WGS) entry which is preliminary data.</text>
</comment>
<evidence type="ECO:0000259" key="7">
    <source>
        <dbReference type="Pfam" id="PF00703"/>
    </source>
</evidence>
<feature type="domain" description="Beta-mannosidase Ig-fold" evidence="8">
    <location>
        <begin position="789"/>
        <end position="837"/>
    </location>
</feature>
<evidence type="ECO:0000259" key="9">
    <source>
        <dbReference type="Pfam" id="PF22666"/>
    </source>
</evidence>